<evidence type="ECO:0000313" key="3">
    <source>
        <dbReference type="Proteomes" id="UP000294545"/>
    </source>
</evidence>
<feature type="transmembrane region" description="Helical" evidence="1">
    <location>
        <begin position="7"/>
        <end position="27"/>
    </location>
</feature>
<dbReference type="OrthoDB" id="32195at2"/>
<name>A0A4R1M6L9_9FIRM</name>
<proteinExistence type="predicted"/>
<protein>
    <submittedName>
        <fullName evidence="2">Uncharacterized protein</fullName>
    </submittedName>
</protein>
<keyword evidence="1" id="KW-0812">Transmembrane</keyword>
<accession>A0A4R1M6L9</accession>
<sequence>MKNKRNILIGLIIVATLTILLLITLVYNYKSVFQLEDVYNQVEDTDYETQVVNDTEIIVTLDEATFNYHLANNRLDDNGDLWVHFNEQKVTKNIEYKGLMIPVTSEFSIETNNNAIQLNYSGLKWGTWNIPVSLFDDRFNEYMIEQKGNLMHCSFLSLPYLCTITDAYINDEKLELVIEVDENKLQDLFQDLFEHYEEEVLLLYKESEDQYELIYDIFSNKNLQGENIRYYIEDFLEDNTLIKGTLALLTDDKIDQLFEAYPDLFKVEKETIFEMKADFLMEQQMNSFQDLYRRFYHYQNNNAANLLRKGNNPYDFRKGERITTEYIAQEYNLPITEDFTNQSEYIYDMEAKEIELVYYYNDYQVLVFKDESYETVPKEVWDNAVETYEFSPVKKPTREDEERKKIEEVIQNYWGTNKVFTRYLAIDSSNAFILVSHGVNYQNVYHFVLEKAEDEWIIVENNISDVYDFNKNNLEFNIELIPNYFLEEEEVLILSYNDRLMLVQDLHEREIIPSIEIAQLSYSSYAGNYITVKIADGREFIYTVSYGFLEDFYTKEEGINTLSGIPKIILLQD</sequence>
<dbReference type="Proteomes" id="UP000294545">
    <property type="component" value="Unassembled WGS sequence"/>
</dbReference>
<gene>
    <name evidence="2" type="ORF">EDC19_2731</name>
</gene>
<dbReference type="EMBL" id="SMGQ01000018">
    <property type="protein sequence ID" value="TCK87888.1"/>
    <property type="molecule type" value="Genomic_DNA"/>
</dbReference>
<evidence type="ECO:0000313" key="2">
    <source>
        <dbReference type="EMBL" id="TCK87888.1"/>
    </source>
</evidence>
<keyword evidence="1" id="KW-1133">Transmembrane helix</keyword>
<reference evidence="2 3" key="1">
    <citation type="submission" date="2019-03" db="EMBL/GenBank/DDBJ databases">
        <title>Genomic Encyclopedia of Type Strains, Phase IV (KMG-IV): sequencing the most valuable type-strain genomes for metagenomic binning, comparative biology and taxonomic classification.</title>
        <authorList>
            <person name="Goeker M."/>
        </authorList>
    </citation>
    <scope>NUCLEOTIDE SEQUENCE [LARGE SCALE GENOMIC DNA]</scope>
    <source>
        <strain evidence="2 3">DSM 24176</strain>
    </source>
</reference>
<dbReference type="AlphaFoldDB" id="A0A4R1M6L9"/>
<dbReference type="RefSeq" id="WP_132283382.1">
    <property type="nucleotide sequence ID" value="NZ_SMGQ01000018.1"/>
</dbReference>
<comment type="caution">
    <text evidence="2">The sequence shown here is derived from an EMBL/GenBank/DDBJ whole genome shotgun (WGS) entry which is preliminary data.</text>
</comment>
<keyword evidence="1" id="KW-0472">Membrane</keyword>
<keyword evidence="3" id="KW-1185">Reference proteome</keyword>
<evidence type="ECO:0000256" key="1">
    <source>
        <dbReference type="SAM" id="Phobius"/>
    </source>
</evidence>
<organism evidence="2 3">
    <name type="scientific">Natranaerovirga hydrolytica</name>
    <dbReference type="NCBI Taxonomy" id="680378"/>
    <lineage>
        <taxon>Bacteria</taxon>
        <taxon>Bacillati</taxon>
        <taxon>Bacillota</taxon>
        <taxon>Clostridia</taxon>
        <taxon>Lachnospirales</taxon>
        <taxon>Natranaerovirgaceae</taxon>
        <taxon>Natranaerovirga</taxon>
    </lineage>
</organism>